<evidence type="ECO:0000256" key="1">
    <source>
        <dbReference type="SAM" id="MobiDB-lite"/>
    </source>
</evidence>
<keyword evidence="3" id="KW-1185">Reference proteome</keyword>
<dbReference type="Proteomes" id="UP000030686">
    <property type="component" value="Unassembled WGS sequence"/>
</dbReference>
<feature type="region of interest" description="Disordered" evidence="1">
    <location>
        <begin position="1"/>
        <end position="43"/>
    </location>
</feature>
<accession>W6QMI9</accession>
<dbReference type="OrthoDB" id="10021397at2759"/>
<name>W6QMI9_PENRF</name>
<organism evidence="2 3">
    <name type="scientific">Penicillium roqueforti (strain FM164)</name>
    <dbReference type="NCBI Taxonomy" id="1365484"/>
    <lineage>
        <taxon>Eukaryota</taxon>
        <taxon>Fungi</taxon>
        <taxon>Dikarya</taxon>
        <taxon>Ascomycota</taxon>
        <taxon>Pezizomycotina</taxon>
        <taxon>Eurotiomycetes</taxon>
        <taxon>Eurotiomycetidae</taxon>
        <taxon>Eurotiales</taxon>
        <taxon>Aspergillaceae</taxon>
        <taxon>Penicillium</taxon>
    </lineage>
</organism>
<proteinExistence type="predicted"/>
<gene>
    <name evidence="2" type="ORF">PROQFM164_S06g000142</name>
</gene>
<sequence length="106" mass="11889">MTEVLKGESELQSALADSHTPSSISQLSEKHDSSSEEVEKEGGRTITGFKWILVVTAILSSHMLFALDNTIVANIQPAQHIAIGYRRSFLSDRQIFILMEEMLRRN</sequence>
<dbReference type="EMBL" id="HG792020">
    <property type="protein sequence ID" value="CDM37181.1"/>
    <property type="molecule type" value="Genomic_DNA"/>
</dbReference>
<dbReference type="AlphaFoldDB" id="W6QMI9"/>
<protein>
    <recommendedName>
        <fullName evidence="4">Major facilitator superfamily domain, general substrate transporter</fullName>
    </recommendedName>
</protein>
<evidence type="ECO:0000313" key="3">
    <source>
        <dbReference type="Proteomes" id="UP000030686"/>
    </source>
</evidence>
<evidence type="ECO:0008006" key="4">
    <source>
        <dbReference type="Google" id="ProtNLM"/>
    </source>
</evidence>
<reference evidence="2" key="1">
    <citation type="journal article" date="2014" name="Nat. Commun.">
        <title>Multiple recent horizontal transfers of a large genomic region in cheese making fungi.</title>
        <authorList>
            <person name="Cheeseman K."/>
            <person name="Ropars J."/>
            <person name="Renault P."/>
            <person name="Dupont J."/>
            <person name="Gouzy J."/>
            <person name="Branca A."/>
            <person name="Abraham A.L."/>
            <person name="Ceppi M."/>
            <person name="Conseiller E."/>
            <person name="Debuchy R."/>
            <person name="Malagnac F."/>
            <person name="Goarin A."/>
            <person name="Silar P."/>
            <person name="Lacoste S."/>
            <person name="Sallet E."/>
            <person name="Bensimon A."/>
            <person name="Giraud T."/>
            <person name="Brygoo Y."/>
        </authorList>
    </citation>
    <scope>NUCLEOTIDE SEQUENCE [LARGE SCALE GENOMIC DNA]</scope>
    <source>
        <strain evidence="2">FM164</strain>
    </source>
</reference>
<dbReference type="STRING" id="1365484.W6QMI9"/>
<evidence type="ECO:0000313" key="2">
    <source>
        <dbReference type="EMBL" id="CDM37181.1"/>
    </source>
</evidence>